<evidence type="ECO:0000313" key="2">
    <source>
        <dbReference type="EMBL" id="PLW82441.1"/>
    </source>
</evidence>
<dbReference type="EMBL" id="PKLZ01000008">
    <property type="protein sequence ID" value="PLW82441.1"/>
    <property type="molecule type" value="Genomic_DNA"/>
</dbReference>
<organism evidence="2 3">
    <name type="scientific">Kineobactrum sediminis</name>
    <dbReference type="NCBI Taxonomy" id="1905677"/>
    <lineage>
        <taxon>Bacteria</taxon>
        <taxon>Pseudomonadati</taxon>
        <taxon>Pseudomonadota</taxon>
        <taxon>Gammaproteobacteria</taxon>
        <taxon>Cellvibrionales</taxon>
        <taxon>Halieaceae</taxon>
        <taxon>Kineobactrum</taxon>
    </lineage>
</organism>
<dbReference type="AlphaFoldDB" id="A0A2N5Y227"/>
<dbReference type="InterPro" id="IPR004045">
    <property type="entry name" value="Glutathione_S-Trfase_N"/>
</dbReference>
<feature type="domain" description="GST N-terminal" evidence="1">
    <location>
        <begin position="15"/>
        <end position="85"/>
    </location>
</feature>
<dbReference type="Gene3D" id="3.40.30.10">
    <property type="entry name" value="Glutaredoxin"/>
    <property type="match status" value="1"/>
</dbReference>
<dbReference type="SUPFAM" id="SSF52833">
    <property type="entry name" value="Thioredoxin-like"/>
    <property type="match status" value="1"/>
</dbReference>
<keyword evidence="2" id="KW-0808">Transferase</keyword>
<keyword evidence="3" id="KW-1185">Reference proteome</keyword>
<dbReference type="Gene3D" id="1.20.1050.10">
    <property type="match status" value="2"/>
</dbReference>
<reference evidence="3" key="1">
    <citation type="submission" date="2017-11" db="EMBL/GenBank/DDBJ databases">
        <title>The draft genome sequence of Chromatocurvus sp. F02.</title>
        <authorList>
            <person name="Du Z.-J."/>
            <person name="Chang Y.-Q."/>
        </authorList>
    </citation>
    <scope>NUCLEOTIDE SEQUENCE [LARGE SCALE GENOMIC DNA]</scope>
    <source>
        <strain evidence="3">F02</strain>
    </source>
</reference>
<dbReference type="InterPro" id="IPR036249">
    <property type="entry name" value="Thioredoxin-like_sf"/>
</dbReference>
<proteinExistence type="predicted"/>
<name>A0A2N5Y227_9GAMM</name>
<protein>
    <submittedName>
        <fullName evidence="2">Glutathione S-transferase family protein</fullName>
    </submittedName>
</protein>
<sequence>MAMLKPKEGEYSIIGRPESGYSMKVLSAMHYKGVAHQWMDRFSHHKLYKQHAKVQLIPLVFLPDGTAVQDSTPVLELLEARHPQPSIYPDDIALRFLSDVLEEYGDEWVNKLMFHYRWGYPADQKHRAKTLAEGTVAGLTTPLIGKIGGPLLAPLLIKRMVPRMAFAGANDNNKPLLVESFENLVDMLQNHLLSRSYLFGERPSFGDFGLWGQMYQAYIDPSCGAILRQRGPAVVAWIERMLEPEKYGEYETLESLEPTLAPLFSREVGPRFLAWDVANARAWDAGEAQTELEMDGRHYYQKTFKYPAQALGILKGKFNQASSDGELVRFLESTGCLQYLTGTDPTGVSAGSLKE</sequence>
<dbReference type="Pfam" id="PF13417">
    <property type="entry name" value="GST_N_3"/>
    <property type="match status" value="1"/>
</dbReference>
<accession>A0A2N5Y227</accession>
<dbReference type="SUPFAM" id="SSF47616">
    <property type="entry name" value="GST C-terminal domain-like"/>
    <property type="match status" value="1"/>
</dbReference>
<dbReference type="GO" id="GO:0016740">
    <property type="term" value="F:transferase activity"/>
    <property type="evidence" value="ECO:0007669"/>
    <property type="project" value="UniProtKB-KW"/>
</dbReference>
<evidence type="ECO:0000313" key="3">
    <source>
        <dbReference type="Proteomes" id="UP000234845"/>
    </source>
</evidence>
<dbReference type="Proteomes" id="UP000234845">
    <property type="component" value="Unassembled WGS sequence"/>
</dbReference>
<dbReference type="InterPro" id="IPR036282">
    <property type="entry name" value="Glutathione-S-Trfase_C_sf"/>
</dbReference>
<comment type="caution">
    <text evidence="2">The sequence shown here is derived from an EMBL/GenBank/DDBJ whole genome shotgun (WGS) entry which is preliminary data.</text>
</comment>
<dbReference type="Pfam" id="PF13410">
    <property type="entry name" value="GST_C_2"/>
    <property type="match status" value="1"/>
</dbReference>
<dbReference type="CDD" id="cd00299">
    <property type="entry name" value="GST_C_family"/>
    <property type="match status" value="1"/>
</dbReference>
<evidence type="ECO:0000259" key="1">
    <source>
        <dbReference type="Pfam" id="PF13417"/>
    </source>
</evidence>
<gene>
    <name evidence="2" type="ORF">CWI75_11820</name>
</gene>